<reference evidence="1" key="1">
    <citation type="submission" date="2019-10" db="EMBL/GenBank/DDBJ databases">
        <authorList>
            <consortium name="DOE Joint Genome Institute"/>
            <person name="Kuo A."/>
            <person name="Miyauchi S."/>
            <person name="Kiss E."/>
            <person name="Drula E."/>
            <person name="Kohler A."/>
            <person name="Sanchez-Garcia M."/>
            <person name="Andreopoulos B."/>
            <person name="Barry K.W."/>
            <person name="Bonito G."/>
            <person name="Buee M."/>
            <person name="Carver A."/>
            <person name="Chen C."/>
            <person name="Cichocki N."/>
            <person name="Clum A."/>
            <person name="Culley D."/>
            <person name="Crous P.W."/>
            <person name="Fauchery L."/>
            <person name="Girlanda M."/>
            <person name="Hayes R."/>
            <person name="Keri Z."/>
            <person name="Labutti K."/>
            <person name="Lipzen A."/>
            <person name="Lombard V."/>
            <person name="Magnuson J."/>
            <person name="Maillard F."/>
            <person name="Morin E."/>
            <person name="Murat C."/>
            <person name="Nolan M."/>
            <person name="Ohm R."/>
            <person name="Pangilinan J."/>
            <person name="Pereira M."/>
            <person name="Perotto S."/>
            <person name="Peter M."/>
            <person name="Riley R."/>
            <person name="Sitrit Y."/>
            <person name="Stielow B."/>
            <person name="Szollosi G."/>
            <person name="Zifcakova L."/>
            <person name="Stursova M."/>
            <person name="Spatafora J.W."/>
            <person name="Tedersoo L."/>
            <person name="Vaario L.-M."/>
            <person name="Yamada A."/>
            <person name="Yan M."/>
            <person name="Wang P."/>
            <person name="Xu J."/>
            <person name="Bruns T."/>
            <person name="Baldrian P."/>
            <person name="Vilgalys R."/>
            <person name="Henrissat B."/>
            <person name="Grigoriev I.V."/>
            <person name="Hibbett D."/>
            <person name="Nagy L.G."/>
            <person name="Martin F.M."/>
        </authorList>
    </citation>
    <scope>NUCLEOTIDE SEQUENCE</scope>
    <source>
        <strain evidence="1">P2</strain>
    </source>
</reference>
<evidence type="ECO:0000313" key="2">
    <source>
        <dbReference type="Proteomes" id="UP000886501"/>
    </source>
</evidence>
<keyword evidence="2" id="KW-1185">Reference proteome</keyword>
<name>A0ACB6Z8L8_THEGA</name>
<organism evidence="1 2">
    <name type="scientific">Thelephora ganbajun</name>
    <name type="common">Ganba fungus</name>
    <dbReference type="NCBI Taxonomy" id="370292"/>
    <lineage>
        <taxon>Eukaryota</taxon>
        <taxon>Fungi</taxon>
        <taxon>Dikarya</taxon>
        <taxon>Basidiomycota</taxon>
        <taxon>Agaricomycotina</taxon>
        <taxon>Agaricomycetes</taxon>
        <taxon>Thelephorales</taxon>
        <taxon>Thelephoraceae</taxon>
        <taxon>Thelephora</taxon>
    </lineage>
</organism>
<reference evidence="1" key="2">
    <citation type="journal article" date="2020" name="Nat. Commun.">
        <title>Large-scale genome sequencing of mycorrhizal fungi provides insights into the early evolution of symbiotic traits.</title>
        <authorList>
            <person name="Miyauchi S."/>
            <person name="Kiss E."/>
            <person name="Kuo A."/>
            <person name="Drula E."/>
            <person name="Kohler A."/>
            <person name="Sanchez-Garcia M."/>
            <person name="Morin E."/>
            <person name="Andreopoulos B."/>
            <person name="Barry K.W."/>
            <person name="Bonito G."/>
            <person name="Buee M."/>
            <person name="Carver A."/>
            <person name="Chen C."/>
            <person name="Cichocki N."/>
            <person name="Clum A."/>
            <person name="Culley D."/>
            <person name="Crous P.W."/>
            <person name="Fauchery L."/>
            <person name="Girlanda M."/>
            <person name="Hayes R.D."/>
            <person name="Keri Z."/>
            <person name="LaButti K."/>
            <person name="Lipzen A."/>
            <person name="Lombard V."/>
            <person name="Magnuson J."/>
            <person name="Maillard F."/>
            <person name="Murat C."/>
            <person name="Nolan M."/>
            <person name="Ohm R.A."/>
            <person name="Pangilinan J."/>
            <person name="Pereira M.F."/>
            <person name="Perotto S."/>
            <person name="Peter M."/>
            <person name="Pfister S."/>
            <person name="Riley R."/>
            <person name="Sitrit Y."/>
            <person name="Stielow J.B."/>
            <person name="Szollosi G."/>
            <person name="Zifcakova L."/>
            <person name="Stursova M."/>
            <person name="Spatafora J.W."/>
            <person name="Tedersoo L."/>
            <person name="Vaario L.M."/>
            <person name="Yamada A."/>
            <person name="Yan M."/>
            <person name="Wang P."/>
            <person name="Xu J."/>
            <person name="Bruns T."/>
            <person name="Baldrian P."/>
            <person name="Vilgalys R."/>
            <person name="Dunand C."/>
            <person name="Henrissat B."/>
            <person name="Grigoriev I.V."/>
            <person name="Hibbett D."/>
            <person name="Nagy L.G."/>
            <person name="Martin F.M."/>
        </authorList>
    </citation>
    <scope>NUCLEOTIDE SEQUENCE</scope>
    <source>
        <strain evidence="1">P2</strain>
    </source>
</reference>
<accession>A0ACB6Z8L8</accession>
<proteinExistence type="predicted"/>
<dbReference type="EMBL" id="MU118069">
    <property type="protein sequence ID" value="KAF9646045.1"/>
    <property type="molecule type" value="Genomic_DNA"/>
</dbReference>
<dbReference type="Proteomes" id="UP000886501">
    <property type="component" value="Unassembled WGS sequence"/>
</dbReference>
<protein>
    <submittedName>
        <fullName evidence="1">Uncharacterized protein</fullName>
    </submittedName>
</protein>
<evidence type="ECO:0000313" key="1">
    <source>
        <dbReference type="EMBL" id="KAF9646045.1"/>
    </source>
</evidence>
<gene>
    <name evidence="1" type="ORF">BDM02DRAFT_3189169</name>
</gene>
<sequence length="619" mass="68632">MRNVQWALNSVIGALSDQDYEQSFASCRFWFEIGQAYSKIPSDLIFETIWTKRATGPSKNLIYQNAHLVLRLADDVESDHILAPYNVGLRSRLCAKILQEFFDGDTIVMYDGREVPGCSYVNVNLIAHCANLGCIDESVVRNHVLQSLISYPKLYDYQADALIILFKLAGATFEAYADPSVVDRCFELLKNHYNRYSDRGKLVQGVVELRERGWEGLPPPPVFTAGIPKPTGANQNDPVATPIVTSLGLPNRDLEPQIPQPSPFEPVTVPETDTIPASPVIQSPSISIATLSDFTIADASDDESPTDPTVITPHGTFYLEDGNVEVLCGNTLFRVHTSILSFHSPALRHMFAQTTLATPDSPNGCPRILSSDTAVDFATLLNMIYLPRFPERSRVPDFNTFASLLRITAKYEMPAVRSHFLEVIRDAYPETFEGVTPTKLLGENVFDGPTPHPNEVLNLFVQQKVTSALPMAYYMAARRGLELLMDRRLPQSATLSPEILQSAIGGLMALREVEFNETHRLVFERNVPQRCPGSNCPSLAPASSASLTAYREVFDHIVGSSQRGTKVLEIPEFHLDSEGGVVRVFPDICSGCVRRWESGHANVRKKAWMMLPGAFGLKT</sequence>
<comment type="caution">
    <text evidence="1">The sequence shown here is derived from an EMBL/GenBank/DDBJ whole genome shotgun (WGS) entry which is preliminary data.</text>
</comment>